<keyword evidence="7" id="KW-0998">Cell outer membrane</keyword>
<evidence type="ECO:0000256" key="1">
    <source>
        <dbReference type="ARBA" id="ARBA00004442"/>
    </source>
</evidence>
<evidence type="ECO:0000256" key="5">
    <source>
        <dbReference type="ARBA" id="ARBA00022692"/>
    </source>
</evidence>
<keyword evidence="6" id="KW-0472">Membrane</keyword>
<keyword evidence="8" id="KW-0732">Signal</keyword>
<dbReference type="GO" id="GO:0015562">
    <property type="term" value="F:efflux transmembrane transporter activity"/>
    <property type="evidence" value="ECO:0007669"/>
    <property type="project" value="InterPro"/>
</dbReference>
<comment type="similarity">
    <text evidence="2">Belongs to the outer membrane factor (OMF) (TC 1.B.17) family.</text>
</comment>
<dbReference type="PROSITE" id="PS00221">
    <property type="entry name" value="MIP"/>
    <property type="match status" value="1"/>
</dbReference>
<keyword evidence="4" id="KW-1134">Transmembrane beta strand</keyword>
<evidence type="ECO:0000256" key="3">
    <source>
        <dbReference type="ARBA" id="ARBA00022448"/>
    </source>
</evidence>
<comment type="subcellular location">
    <subcellularLocation>
        <location evidence="1">Cell outer membrane</location>
    </subcellularLocation>
</comment>
<keyword evidence="3" id="KW-0813">Transport</keyword>
<dbReference type="GO" id="GO:0015288">
    <property type="term" value="F:porin activity"/>
    <property type="evidence" value="ECO:0007669"/>
    <property type="project" value="TreeGrafter"/>
</dbReference>
<evidence type="ECO:0000256" key="2">
    <source>
        <dbReference type="ARBA" id="ARBA00007613"/>
    </source>
</evidence>
<gene>
    <name evidence="9" type="ORF">IAC94_05910</name>
</gene>
<dbReference type="SUPFAM" id="SSF56954">
    <property type="entry name" value="Outer membrane efflux proteins (OEP)"/>
    <property type="match status" value="1"/>
</dbReference>
<dbReference type="PANTHER" id="PTHR30026:SF20">
    <property type="entry name" value="OUTER MEMBRANE PROTEIN TOLC"/>
    <property type="match status" value="1"/>
</dbReference>
<feature type="chain" id="PRO_5039117326" evidence="8">
    <location>
        <begin position="26"/>
        <end position="449"/>
    </location>
</feature>
<sequence>MQVSAIKHTAAVIALTMLFSVTLTAQDVWTLERCIEYAWANNLTVQKQNLEVSRSGNQLLQDKLDFLPSLSASFGHSLNWGRSVDLQNLEIIRNKLSQSTSASANASVYLLDGLSKLYSLQSSRKNLEISIQEVERLKGEISVSIAKSYLQILLSQEILAAAEESFQSISEQRDRTALLVEAGSQPYTALLEIESQLASERVQVVTAQGQVTANTLALQQLLDLPYSPDFRIAAPDISLTAASYTGGNTDDIYASAQSMPVIQSARLALEKGDLDLRTAQGQYWPKISLSASYGTFYSSSSYAPDGSTYPFFEQFRDNINPAISIGLSIPIFNNWTVRTNVKNARLSRQSLELDLRIRQQELYKEIQTAVTEAGTYLRQMEAAMANVSSMEESFRYVEEKFNAGALNGTDYTVARTNLFKARSEYIQAKYQYVFQLKIIDYYKGLPLTL</sequence>
<dbReference type="PANTHER" id="PTHR30026">
    <property type="entry name" value="OUTER MEMBRANE PROTEIN TOLC"/>
    <property type="match status" value="1"/>
</dbReference>
<dbReference type="Pfam" id="PF02321">
    <property type="entry name" value="OEP"/>
    <property type="match status" value="2"/>
</dbReference>
<evidence type="ECO:0000256" key="4">
    <source>
        <dbReference type="ARBA" id="ARBA00022452"/>
    </source>
</evidence>
<evidence type="ECO:0000256" key="8">
    <source>
        <dbReference type="SAM" id="SignalP"/>
    </source>
</evidence>
<accession>A0A9D1J7D4</accession>
<dbReference type="GO" id="GO:0009279">
    <property type="term" value="C:cell outer membrane"/>
    <property type="evidence" value="ECO:0007669"/>
    <property type="project" value="UniProtKB-SubCell"/>
</dbReference>
<dbReference type="InterPro" id="IPR022357">
    <property type="entry name" value="MIP_CS"/>
</dbReference>
<organism evidence="9 10">
    <name type="scientific">Candidatus Coprenecus avistercoris</name>
    <dbReference type="NCBI Taxonomy" id="2840730"/>
    <lineage>
        <taxon>Bacteria</taxon>
        <taxon>Pseudomonadati</taxon>
        <taxon>Bacteroidota</taxon>
        <taxon>Bacteroidia</taxon>
        <taxon>Bacteroidales</taxon>
        <taxon>Rikenellaceae</taxon>
        <taxon>Rikenellaceae incertae sedis</taxon>
        <taxon>Candidatus Coprenecus</taxon>
    </lineage>
</organism>
<dbReference type="InterPro" id="IPR003423">
    <property type="entry name" value="OMP_efflux"/>
</dbReference>
<proteinExistence type="inferred from homology"/>
<dbReference type="GO" id="GO:1990281">
    <property type="term" value="C:efflux pump complex"/>
    <property type="evidence" value="ECO:0007669"/>
    <property type="project" value="TreeGrafter"/>
</dbReference>
<evidence type="ECO:0000313" key="10">
    <source>
        <dbReference type="Proteomes" id="UP000886744"/>
    </source>
</evidence>
<name>A0A9D1J7D4_9BACT</name>
<evidence type="ECO:0000313" key="9">
    <source>
        <dbReference type="EMBL" id="HIR63039.1"/>
    </source>
</evidence>
<dbReference type="Gene3D" id="1.20.1600.10">
    <property type="entry name" value="Outer membrane efflux proteins (OEP)"/>
    <property type="match status" value="1"/>
</dbReference>
<evidence type="ECO:0000256" key="7">
    <source>
        <dbReference type="ARBA" id="ARBA00023237"/>
    </source>
</evidence>
<reference evidence="9" key="2">
    <citation type="journal article" date="2021" name="PeerJ">
        <title>Extensive microbial diversity within the chicken gut microbiome revealed by metagenomics and culture.</title>
        <authorList>
            <person name="Gilroy R."/>
            <person name="Ravi A."/>
            <person name="Getino M."/>
            <person name="Pursley I."/>
            <person name="Horton D.L."/>
            <person name="Alikhan N.F."/>
            <person name="Baker D."/>
            <person name="Gharbi K."/>
            <person name="Hall N."/>
            <person name="Watson M."/>
            <person name="Adriaenssens E.M."/>
            <person name="Foster-Nyarko E."/>
            <person name="Jarju S."/>
            <person name="Secka A."/>
            <person name="Antonio M."/>
            <person name="Oren A."/>
            <person name="Chaudhuri R.R."/>
            <person name="La Ragione R."/>
            <person name="Hildebrand F."/>
            <person name="Pallen M.J."/>
        </authorList>
    </citation>
    <scope>NUCLEOTIDE SEQUENCE</scope>
    <source>
        <strain evidence="9">ChiHjej13B12-12457</strain>
    </source>
</reference>
<dbReference type="EMBL" id="DVHI01000074">
    <property type="protein sequence ID" value="HIR63039.1"/>
    <property type="molecule type" value="Genomic_DNA"/>
</dbReference>
<reference evidence="9" key="1">
    <citation type="submission" date="2020-10" db="EMBL/GenBank/DDBJ databases">
        <authorList>
            <person name="Gilroy R."/>
        </authorList>
    </citation>
    <scope>NUCLEOTIDE SEQUENCE</scope>
    <source>
        <strain evidence="9">ChiHjej13B12-12457</strain>
    </source>
</reference>
<evidence type="ECO:0000256" key="6">
    <source>
        <dbReference type="ARBA" id="ARBA00023136"/>
    </source>
</evidence>
<dbReference type="AlphaFoldDB" id="A0A9D1J7D4"/>
<keyword evidence="5" id="KW-0812">Transmembrane</keyword>
<dbReference type="Proteomes" id="UP000886744">
    <property type="component" value="Unassembled WGS sequence"/>
</dbReference>
<dbReference type="InterPro" id="IPR051906">
    <property type="entry name" value="TolC-like"/>
</dbReference>
<comment type="caution">
    <text evidence="9">The sequence shown here is derived from an EMBL/GenBank/DDBJ whole genome shotgun (WGS) entry which is preliminary data.</text>
</comment>
<protein>
    <submittedName>
        <fullName evidence="9">TolC family protein</fullName>
    </submittedName>
</protein>
<feature type="signal peptide" evidence="8">
    <location>
        <begin position="1"/>
        <end position="25"/>
    </location>
</feature>